<dbReference type="Proteomes" id="UP001169491">
    <property type="component" value="Unassembled WGS sequence"/>
</dbReference>
<sequence>MFIRLLVLFTLVSIGDTFTVVGAAGDDRGYQTTTNLSLAALPVVSDETDSDDDTCVTVPAAVTPVLPSEQTHRLADLFTVASHLVPQPRAPPYTA</sequence>
<dbReference type="RefSeq" id="WP_301720328.1">
    <property type="nucleotide sequence ID" value="NZ_JAGGJB010000001.1"/>
</dbReference>
<dbReference type="AlphaFoldDB" id="A0AAW7QY01"/>
<dbReference type="EMBL" id="JAGGJB010000001">
    <property type="protein sequence ID" value="MDN7123723.1"/>
    <property type="molecule type" value="Genomic_DNA"/>
</dbReference>
<evidence type="ECO:0000313" key="4">
    <source>
        <dbReference type="Proteomes" id="UP001169492"/>
    </source>
</evidence>
<reference evidence="3 4" key="1">
    <citation type="submission" date="2021-03" db="EMBL/GenBank/DDBJ databases">
        <title>Pseudidiomarina terrestris, a new bacterium isolated from saline soil.</title>
        <authorList>
            <person name="Galisteo C."/>
            <person name="De La Haba R."/>
            <person name="Sanchez-Porro C."/>
            <person name="Ventosa A."/>
        </authorList>
    </citation>
    <scope>NUCLEOTIDE SEQUENCE [LARGE SCALE GENOMIC DNA]</scope>
    <source>
        <strain evidence="1 4">1APP75-32.1</strain>
        <strain evidence="3">1APR75-15</strain>
        <strain evidence="2">1ASR75-15</strain>
    </source>
</reference>
<name>A0AAW7QY01_9GAMM</name>
<dbReference type="EMBL" id="JAGGJC010000001">
    <property type="protein sequence ID" value="MDN7128553.1"/>
    <property type="molecule type" value="Genomic_DNA"/>
</dbReference>
<gene>
    <name evidence="1" type="ORF">J6I90_02390</name>
    <name evidence="2" type="ORF">J6I92_01520</name>
</gene>
<evidence type="ECO:0008006" key="5">
    <source>
        <dbReference type="Google" id="ProtNLM"/>
    </source>
</evidence>
<organism evidence="1 4">
    <name type="scientific">Pseudidiomarina terrestris</name>
    <dbReference type="NCBI Taxonomy" id="2820060"/>
    <lineage>
        <taxon>Bacteria</taxon>
        <taxon>Pseudomonadati</taxon>
        <taxon>Pseudomonadota</taxon>
        <taxon>Gammaproteobacteria</taxon>
        <taxon>Alteromonadales</taxon>
        <taxon>Idiomarinaceae</taxon>
        <taxon>Pseudidiomarina</taxon>
    </lineage>
</organism>
<evidence type="ECO:0000313" key="2">
    <source>
        <dbReference type="EMBL" id="MDN7128553.1"/>
    </source>
</evidence>
<proteinExistence type="predicted"/>
<evidence type="ECO:0000313" key="1">
    <source>
        <dbReference type="EMBL" id="MDN7123723.1"/>
    </source>
</evidence>
<evidence type="ECO:0000313" key="3">
    <source>
        <dbReference type="Proteomes" id="UP001169491"/>
    </source>
</evidence>
<dbReference type="Proteomes" id="UP001169492">
    <property type="component" value="Unassembled WGS sequence"/>
</dbReference>
<protein>
    <recommendedName>
        <fullName evidence="5">Secreted protein</fullName>
    </recommendedName>
</protein>
<accession>A0AAW7QY01</accession>
<keyword evidence="3" id="KW-1185">Reference proteome</keyword>
<comment type="caution">
    <text evidence="1">The sequence shown here is derived from an EMBL/GenBank/DDBJ whole genome shotgun (WGS) entry which is preliminary data.</text>
</comment>